<organism evidence="6 7">
    <name type="scientific">Pontibaca methylaminivorans</name>
    <dbReference type="NCBI Taxonomy" id="515897"/>
    <lineage>
        <taxon>Bacteria</taxon>
        <taxon>Pseudomonadati</taxon>
        <taxon>Pseudomonadota</taxon>
        <taxon>Alphaproteobacteria</taxon>
        <taxon>Rhodobacterales</taxon>
        <taxon>Roseobacteraceae</taxon>
        <taxon>Pontibaca</taxon>
    </lineage>
</organism>
<dbReference type="AlphaFoldDB" id="A0A1R3WPT7"/>
<reference evidence="6 7" key="1">
    <citation type="submission" date="2017-01" db="EMBL/GenBank/DDBJ databases">
        <authorList>
            <person name="Mah S.A."/>
            <person name="Swanson W.J."/>
            <person name="Moy G.W."/>
            <person name="Vacquier V.D."/>
        </authorList>
    </citation>
    <scope>NUCLEOTIDE SEQUENCE [LARGE SCALE GENOMIC DNA]</scope>
    <source>
        <strain evidence="6 7">DSM 21219</strain>
    </source>
</reference>
<evidence type="ECO:0000256" key="4">
    <source>
        <dbReference type="ARBA" id="ARBA00023136"/>
    </source>
</evidence>
<proteinExistence type="predicted"/>
<name>A0A1R3WPT7_9RHOB</name>
<evidence type="ECO:0000313" key="6">
    <source>
        <dbReference type="EMBL" id="SIT80167.1"/>
    </source>
</evidence>
<feature type="transmembrane region" description="Helical" evidence="5">
    <location>
        <begin position="156"/>
        <end position="173"/>
    </location>
</feature>
<feature type="transmembrane region" description="Helical" evidence="5">
    <location>
        <begin position="21"/>
        <end position="48"/>
    </location>
</feature>
<keyword evidence="3 5" id="KW-1133">Transmembrane helix</keyword>
<evidence type="ECO:0000256" key="2">
    <source>
        <dbReference type="ARBA" id="ARBA00022692"/>
    </source>
</evidence>
<dbReference type="OrthoDB" id="5421146at2"/>
<feature type="transmembrane region" description="Helical" evidence="5">
    <location>
        <begin position="68"/>
        <end position="95"/>
    </location>
</feature>
<dbReference type="RefSeq" id="WP_076648728.1">
    <property type="nucleotide sequence ID" value="NZ_FTPS01000001.1"/>
</dbReference>
<dbReference type="STRING" id="515897.SAMN05421849_1265"/>
<keyword evidence="7" id="KW-1185">Reference proteome</keyword>
<protein>
    <submittedName>
        <fullName evidence="6">Uncharacterized protein involved in cysteine biosynthesis</fullName>
    </submittedName>
</protein>
<dbReference type="EMBL" id="FTPS01000001">
    <property type="protein sequence ID" value="SIT80167.1"/>
    <property type="molecule type" value="Genomic_DNA"/>
</dbReference>
<dbReference type="Proteomes" id="UP000192455">
    <property type="component" value="Unassembled WGS sequence"/>
</dbReference>
<keyword evidence="2 5" id="KW-0812">Transmembrane</keyword>
<feature type="transmembrane region" description="Helical" evidence="5">
    <location>
        <begin position="126"/>
        <end position="150"/>
    </location>
</feature>
<keyword evidence="4 5" id="KW-0472">Membrane</keyword>
<sequence length="241" mass="26007">MIARAFLRALAQLGDRRFRRVFWLGIGITLAALFAAQVAVLWLVRWLVGSDASLPLIGPLPWLGDALGWSSLALMIVLSVFLMVPVASAVISFLLDDIAQAVEDRHYPALPPAPGVPITEEIRDALGFFGVLVAANLLALVVAGALFLVFPPAWAAVFWGVNGYLLGREYFTLVAMRRIGRAEARRLRAEHAALIWLAGLLMAIPLTIPVINLVVPILGAAVFTHIFHGLQGTRPGPGPDQ</sequence>
<comment type="subcellular location">
    <subcellularLocation>
        <location evidence="1">Membrane</location>
        <topology evidence="1">Multi-pass membrane protein</topology>
    </subcellularLocation>
</comment>
<evidence type="ECO:0000256" key="1">
    <source>
        <dbReference type="ARBA" id="ARBA00004141"/>
    </source>
</evidence>
<gene>
    <name evidence="6" type="ORF">SAMN05421849_1265</name>
</gene>
<dbReference type="InterPro" id="IPR059112">
    <property type="entry name" value="CysZ/EI24"/>
</dbReference>
<evidence type="ECO:0000313" key="7">
    <source>
        <dbReference type="Proteomes" id="UP000192455"/>
    </source>
</evidence>
<evidence type="ECO:0000256" key="3">
    <source>
        <dbReference type="ARBA" id="ARBA00022989"/>
    </source>
</evidence>
<dbReference type="Pfam" id="PF07264">
    <property type="entry name" value="EI24"/>
    <property type="match status" value="1"/>
</dbReference>
<accession>A0A1R3WPT7</accession>
<evidence type="ECO:0000256" key="5">
    <source>
        <dbReference type="SAM" id="Phobius"/>
    </source>
</evidence>
<feature type="transmembrane region" description="Helical" evidence="5">
    <location>
        <begin position="194"/>
        <end position="227"/>
    </location>
</feature>